<comment type="similarity">
    <text evidence="2">Belongs to the SNF7 family.</text>
</comment>
<evidence type="ECO:0000256" key="3">
    <source>
        <dbReference type="ARBA" id="ARBA00022753"/>
    </source>
</evidence>
<evidence type="ECO:0000256" key="4">
    <source>
        <dbReference type="ARBA" id="ARBA00040017"/>
    </source>
</evidence>
<dbReference type="Proteomes" id="UP001345013">
    <property type="component" value="Unassembled WGS sequence"/>
</dbReference>
<keyword evidence="9" id="KW-1185">Reference proteome</keyword>
<comment type="subcellular location">
    <subcellularLocation>
        <location evidence="1">Endosome</location>
    </subcellularLocation>
</comment>
<feature type="coiled-coil region" evidence="6">
    <location>
        <begin position="21"/>
        <end position="87"/>
    </location>
</feature>
<dbReference type="InterPro" id="IPR005024">
    <property type="entry name" value="Snf7_fam"/>
</dbReference>
<evidence type="ECO:0000313" key="8">
    <source>
        <dbReference type="EMBL" id="KAK5092524.1"/>
    </source>
</evidence>
<protein>
    <recommendedName>
        <fullName evidence="4">Vacuolar-sorting protein SNF7</fullName>
    </recommendedName>
    <alternativeName>
        <fullName evidence="5">Vacuolar protein-sorting-associated protein 32</fullName>
    </alternativeName>
</protein>
<keyword evidence="6" id="KW-0175">Coiled coil</keyword>
<gene>
    <name evidence="8" type="primary">SNF7</name>
    <name evidence="8" type="ORF">LTR24_005102</name>
</gene>
<feature type="region of interest" description="Disordered" evidence="7">
    <location>
        <begin position="181"/>
        <end position="220"/>
    </location>
</feature>
<evidence type="ECO:0000256" key="5">
    <source>
        <dbReference type="ARBA" id="ARBA00042586"/>
    </source>
</evidence>
<comment type="caution">
    <text evidence="8">The sequence shown here is derived from an EMBL/GenBank/DDBJ whole genome shotgun (WGS) entry which is preliminary data.</text>
</comment>
<evidence type="ECO:0000313" key="9">
    <source>
        <dbReference type="Proteomes" id="UP001345013"/>
    </source>
</evidence>
<evidence type="ECO:0000256" key="2">
    <source>
        <dbReference type="ARBA" id="ARBA00006190"/>
    </source>
</evidence>
<dbReference type="PANTHER" id="PTHR22761">
    <property type="entry name" value="CHARGED MULTIVESICULAR BODY PROTEIN"/>
    <property type="match status" value="1"/>
</dbReference>
<sequence>MWGWFGGQAAQRRRDAPKNAILGLREQLDMLQKRERHLESQMAEADATARKNISSNKTAAKSALRRKKLHEKTLEQTSAQITQIEQQIYSIEAANINQETLNAMKSAGKAMKEIHGGMTIDQVDKTMDELREQQQLGEEIANAITSAPIGEPLDEGELEDELEGLEQEMLDERMVKTGALPVGGELERAPAVPSVPVKGSKVQEEDEEEELRKLQAEMAM</sequence>
<reference evidence="8 9" key="1">
    <citation type="submission" date="2023-08" db="EMBL/GenBank/DDBJ databases">
        <title>Black Yeasts Isolated from many extreme environments.</title>
        <authorList>
            <person name="Coleine C."/>
            <person name="Stajich J.E."/>
            <person name="Selbmann L."/>
        </authorList>
    </citation>
    <scope>NUCLEOTIDE SEQUENCE [LARGE SCALE GENOMIC DNA]</scope>
    <source>
        <strain evidence="8 9">CCFEE 5885</strain>
    </source>
</reference>
<evidence type="ECO:0000256" key="6">
    <source>
        <dbReference type="SAM" id="Coils"/>
    </source>
</evidence>
<dbReference type="Pfam" id="PF03357">
    <property type="entry name" value="Snf7"/>
    <property type="match status" value="1"/>
</dbReference>
<evidence type="ECO:0000256" key="1">
    <source>
        <dbReference type="ARBA" id="ARBA00004177"/>
    </source>
</evidence>
<name>A0ABR0K9U7_9EURO</name>
<evidence type="ECO:0000256" key="7">
    <source>
        <dbReference type="SAM" id="MobiDB-lite"/>
    </source>
</evidence>
<dbReference type="EMBL" id="JAVRRG010000056">
    <property type="protein sequence ID" value="KAK5092524.1"/>
    <property type="molecule type" value="Genomic_DNA"/>
</dbReference>
<accession>A0ABR0K9U7</accession>
<organism evidence="8 9">
    <name type="scientific">Lithohypha guttulata</name>
    <dbReference type="NCBI Taxonomy" id="1690604"/>
    <lineage>
        <taxon>Eukaryota</taxon>
        <taxon>Fungi</taxon>
        <taxon>Dikarya</taxon>
        <taxon>Ascomycota</taxon>
        <taxon>Pezizomycotina</taxon>
        <taxon>Eurotiomycetes</taxon>
        <taxon>Chaetothyriomycetidae</taxon>
        <taxon>Chaetothyriales</taxon>
        <taxon>Trichomeriaceae</taxon>
        <taxon>Lithohypha</taxon>
    </lineage>
</organism>
<dbReference type="Gene3D" id="1.10.287.1060">
    <property type="entry name" value="ESAT-6-like"/>
    <property type="match status" value="1"/>
</dbReference>
<keyword evidence="3" id="KW-0967">Endosome</keyword>
<proteinExistence type="inferred from homology"/>
<dbReference type="PANTHER" id="PTHR22761:SF10">
    <property type="entry name" value="GH13992P"/>
    <property type="match status" value="1"/>
</dbReference>
<feature type="compositionally biased region" description="Basic and acidic residues" evidence="7">
    <location>
        <begin position="210"/>
        <end position="220"/>
    </location>
</feature>